<dbReference type="Gene3D" id="3.30.720.160">
    <property type="entry name" value="Bifunctional DNA primase/polymerase, N-terminal"/>
    <property type="match status" value="1"/>
</dbReference>
<accession>X1RIF6</accession>
<protein>
    <submittedName>
        <fullName evidence="1">Uncharacterized protein</fullName>
    </submittedName>
</protein>
<evidence type="ECO:0000313" key="1">
    <source>
        <dbReference type="EMBL" id="GAI80408.1"/>
    </source>
</evidence>
<reference evidence="1" key="1">
    <citation type="journal article" date="2014" name="Front. Microbiol.">
        <title>High frequency of phylogenetically diverse reductive dehalogenase-homologous genes in deep subseafloor sedimentary metagenomes.</title>
        <authorList>
            <person name="Kawai M."/>
            <person name="Futagami T."/>
            <person name="Toyoda A."/>
            <person name="Takaki Y."/>
            <person name="Nishi S."/>
            <person name="Hori S."/>
            <person name="Arai W."/>
            <person name="Tsubouchi T."/>
            <person name="Morono Y."/>
            <person name="Uchiyama I."/>
            <person name="Ito T."/>
            <person name="Fujiyama A."/>
            <person name="Inagaki F."/>
            <person name="Takami H."/>
        </authorList>
    </citation>
    <scope>NUCLEOTIDE SEQUENCE</scope>
    <source>
        <strain evidence="1">Expedition CK06-06</strain>
    </source>
</reference>
<sequence>MMFNCPAGGSSPVFAWSMIRGFYYPYPGYWPGIKKDRFMNRTEFIQEYLDRGFSLIPLKNNSKVP</sequence>
<feature type="non-terminal residue" evidence="1">
    <location>
        <position position="65"/>
    </location>
</feature>
<proteinExistence type="predicted"/>
<dbReference type="EMBL" id="BARW01005531">
    <property type="protein sequence ID" value="GAI80408.1"/>
    <property type="molecule type" value="Genomic_DNA"/>
</dbReference>
<gene>
    <name evidence="1" type="ORF">S12H4_11976</name>
</gene>
<dbReference type="AlphaFoldDB" id="X1RIF6"/>
<organism evidence="1">
    <name type="scientific">marine sediment metagenome</name>
    <dbReference type="NCBI Taxonomy" id="412755"/>
    <lineage>
        <taxon>unclassified sequences</taxon>
        <taxon>metagenomes</taxon>
        <taxon>ecological metagenomes</taxon>
    </lineage>
</organism>
<name>X1RIF6_9ZZZZ</name>
<comment type="caution">
    <text evidence="1">The sequence shown here is derived from an EMBL/GenBank/DDBJ whole genome shotgun (WGS) entry which is preliminary data.</text>
</comment>